<organism evidence="3 4">
    <name type="scientific">Desulfobacula phenolica</name>
    <dbReference type="NCBI Taxonomy" id="90732"/>
    <lineage>
        <taxon>Bacteria</taxon>
        <taxon>Pseudomonadati</taxon>
        <taxon>Thermodesulfobacteriota</taxon>
        <taxon>Desulfobacteria</taxon>
        <taxon>Desulfobacterales</taxon>
        <taxon>Desulfobacteraceae</taxon>
        <taxon>Desulfobacula</taxon>
    </lineage>
</organism>
<dbReference type="GO" id="GO:0016625">
    <property type="term" value="F:oxidoreductase activity, acting on the aldehyde or oxo group of donors, iron-sulfur protein as acceptor"/>
    <property type="evidence" value="ECO:0007669"/>
    <property type="project" value="UniProtKB-ARBA"/>
</dbReference>
<dbReference type="Pfam" id="PF02775">
    <property type="entry name" value="TPP_enzyme_C"/>
    <property type="match status" value="1"/>
</dbReference>
<dbReference type="AlphaFoldDB" id="A0A1H2JYP4"/>
<keyword evidence="1" id="KW-0560">Oxidoreductase</keyword>
<dbReference type="PANTHER" id="PTHR48084:SF1">
    <property type="entry name" value="2-OXOGLUTARATE SYNTHASE SUBUNIT KORB"/>
    <property type="match status" value="1"/>
</dbReference>
<reference evidence="4" key="1">
    <citation type="submission" date="2016-10" db="EMBL/GenBank/DDBJ databases">
        <authorList>
            <person name="Varghese N."/>
            <person name="Submissions S."/>
        </authorList>
    </citation>
    <scope>NUCLEOTIDE SEQUENCE [LARGE SCALE GENOMIC DNA]</scope>
    <source>
        <strain evidence="4">DSM 3384</strain>
    </source>
</reference>
<dbReference type="GO" id="GO:0045333">
    <property type="term" value="P:cellular respiration"/>
    <property type="evidence" value="ECO:0007669"/>
    <property type="project" value="UniProtKB-ARBA"/>
</dbReference>
<gene>
    <name evidence="3" type="ORF">SAMN04487931_11725</name>
</gene>
<sequence length="274" mass="29847">MTKKPFDAKDYIRSRFFPHLWCPGCGHGIVLSALLRAVHELELDKNEIVVTSGIGCSSRISGYVDFHSLHTIHGRALAFATGVKLSKPNLKAIVPMGDGDALAIGGNHFIHAARRNIDITAIVMNNKIYGMTGGQFSPLSGCGKKATTAPFSSIDRSFDIAELARGAGASFVARSTVYHANECKDFIKKGITHKGFSVVEILTQCPTHYGRKNKEGDAIQMMEGYKTQTAKIGSKKLEKNPGLIQRGIFVENTDIPEYCEAYDQIIEKAKKGTA</sequence>
<evidence type="ECO:0000256" key="1">
    <source>
        <dbReference type="ARBA" id="ARBA00023002"/>
    </source>
</evidence>
<proteinExistence type="predicted"/>
<dbReference type="PANTHER" id="PTHR48084">
    <property type="entry name" value="2-OXOGLUTARATE OXIDOREDUCTASE SUBUNIT KORB-RELATED"/>
    <property type="match status" value="1"/>
</dbReference>
<keyword evidence="4" id="KW-1185">Reference proteome</keyword>
<accession>A0A1H2JYP4</accession>
<evidence type="ECO:0000259" key="2">
    <source>
        <dbReference type="Pfam" id="PF02775"/>
    </source>
</evidence>
<dbReference type="SUPFAM" id="SSF52518">
    <property type="entry name" value="Thiamin diphosphate-binding fold (THDP-binding)"/>
    <property type="match status" value="1"/>
</dbReference>
<dbReference type="RefSeq" id="WP_092238002.1">
    <property type="nucleotide sequence ID" value="NZ_FNLL01000017.1"/>
</dbReference>
<name>A0A1H2JYP4_9BACT</name>
<dbReference type="GO" id="GO:0044281">
    <property type="term" value="P:small molecule metabolic process"/>
    <property type="evidence" value="ECO:0007669"/>
    <property type="project" value="UniProtKB-ARBA"/>
</dbReference>
<dbReference type="InterPro" id="IPR011766">
    <property type="entry name" value="TPP_enzyme_TPP-bd"/>
</dbReference>
<feature type="domain" description="Thiamine pyrophosphate enzyme TPP-binding" evidence="2">
    <location>
        <begin position="54"/>
        <end position="201"/>
    </location>
</feature>
<dbReference type="InterPro" id="IPR029061">
    <property type="entry name" value="THDP-binding"/>
</dbReference>
<evidence type="ECO:0000313" key="4">
    <source>
        <dbReference type="Proteomes" id="UP000199608"/>
    </source>
</evidence>
<dbReference type="InterPro" id="IPR051457">
    <property type="entry name" value="2-oxoacid:Fd_oxidoreductase"/>
</dbReference>
<dbReference type="Proteomes" id="UP000199608">
    <property type="component" value="Unassembled WGS sequence"/>
</dbReference>
<dbReference type="Gene3D" id="3.40.50.970">
    <property type="match status" value="1"/>
</dbReference>
<evidence type="ECO:0000313" key="3">
    <source>
        <dbReference type="EMBL" id="SDU61205.1"/>
    </source>
</evidence>
<dbReference type="EMBL" id="FNLL01000017">
    <property type="protein sequence ID" value="SDU61205.1"/>
    <property type="molecule type" value="Genomic_DNA"/>
</dbReference>
<protein>
    <submittedName>
        <fullName evidence="3">2-oxoglutarate ferredoxin oxidoreductase, beta subunit</fullName>
    </submittedName>
</protein>
<dbReference type="GO" id="GO:0030976">
    <property type="term" value="F:thiamine pyrophosphate binding"/>
    <property type="evidence" value="ECO:0007669"/>
    <property type="project" value="InterPro"/>
</dbReference>
<dbReference type="CDD" id="cd03375">
    <property type="entry name" value="TPP_OGFOR"/>
    <property type="match status" value="1"/>
</dbReference>